<dbReference type="STRING" id="6832.A0A553PNI7"/>
<keyword evidence="4" id="KW-0677">Repeat</keyword>
<evidence type="ECO:0000313" key="10">
    <source>
        <dbReference type="EMBL" id="TRY79251.1"/>
    </source>
</evidence>
<dbReference type="SMART" id="SM00209">
    <property type="entry name" value="TSP1"/>
    <property type="match status" value="3"/>
</dbReference>
<sequence>MQSIQLGIMFIAFLLRSCSSQVDFDANSFVEPVASTEIGRFCQNAIFISCQQVNVDLSAIRSGNTLTLPEGTQVQQKSLFPGSENNLVTAFYDSQDQKASLTITFSQDPDTVRVSGVIRVEDKVFNLVRCSLNNHACVALVEEEVKHLEDSGHELEDLEVPLERPVDRSTGTYQTDSDGNIIATVKVYFTLEFAKIELDIVGYVNNMIATANVGYMNSNIPFRLQLWCVELLEGVDESLLMPQLLPTLTTIKGDVTTLLDSADFAFVLLGERTDYCGRAYIGSLALPISIAQHSCAINSFSFGHEIGHNFGCRHNRESYQTGSSLPGYAFGYYFANAPFRTVLGKLVSGRTRINYFSNPNVSYQGHSTGTNASDCARQILENRIAYASIGSESQTCVTATIDGGWTEWSEWSCPAGCGQSAASQRTRDCINPPPLNGGSICQGPDFEMVNAPCSMPNACNCTNLRDNSYCEGFSWACQSTPSNVAIMLKNCRDTCNFCIDGIDGQWSVWSDDWSECNCATGTRSRKRVCNNPAPFQSGLYCLGNDTQTEACTGTNCSTWSTWGEWGDCQWPCGDSFRNRTRSCSTTESNCQGSSMEAKACNEAPCDPDCHDTYGWQWGRCEGIALRNWCSHFESTCHRTCGSCLWARPQCIDFFSNCEDAANPTACAGDLGTSMDSGCRDSCGLCPVNGGWSNWEEAGPCTDGTRLMTRTCTNPAPAHEGDFCLGNSTSIVPCAT</sequence>
<dbReference type="PROSITE" id="PS50092">
    <property type="entry name" value="TSP1"/>
    <property type="match status" value="4"/>
</dbReference>
<evidence type="ECO:0000256" key="1">
    <source>
        <dbReference type="ARBA" id="ARBA00004613"/>
    </source>
</evidence>
<evidence type="ECO:0000256" key="3">
    <source>
        <dbReference type="ARBA" id="ARBA00022729"/>
    </source>
</evidence>
<feature type="domain" description="ShKT" evidence="9">
    <location>
        <begin position="453"/>
        <end position="498"/>
    </location>
</feature>
<evidence type="ECO:0000313" key="11">
    <source>
        <dbReference type="Proteomes" id="UP000318571"/>
    </source>
</evidence>
<dbReference type="Gene3D" id="2.20.100.10">
    <property type="entry name" value="Thrombospondin type-1 (TSP1) repeat"/>
    <property type="match status" value="4"/>
</dbReference>
<dbReference type="InterPro" id="IPR052065">
    <property type="entry name" value="Compl_asym_regulator"/>
</dbReference>
<reference evidence="10 11" key="1">
    <citation type="journal article" date="2018" name="Nat. Ecol. Evol.">
        <title>Genomic signatures of mitonuclear coevolution across populations of Tigriopus californicus.</title>
        <authorList>
            <person name="Barreto F.S."/>
            <person name="Watson E.T."/>
            <person name="Lima T.G."/>
            <person name="Willett C.S."/>
            <person name="Edmands S."/>
            <person name="Li W."/>
            <person name="Burton R.S."/>
        </authorList>
    </citation>
    <scope>NUCLEOTIDE SEQUENCE [LARGE SCALE GENOMIC DNA]</scope>
    <source>
        <strain evidence="10 11">San Diego</strain>
    </source>
</reference>
<evidence type="ECO:0000259" key="9">
    <source>
        <dbReference type="PROSITE" id="PS51670"/>
    </source>
</evidence>
<evidence type="ECO:0000256" key="8">
    <source>
        <dbReference type="SAM" id="SignalP"/>
    </source>
</evidence>
<organism evidence="10 11">
    <name type="scientific">Tigriopus californicus</name>
    <name type="common">Marine copepod</name>
    <dbReference type="NCBI Taxonomy" id="6832"/>
    <lineage>
        <taxon>Eukaryota</taxon>
        <taxon>Metazoa</taxon>
        <taxon>Ecdysozoa</taxon>
        <taxon>Arthropoda</taxon>
        <taxon>Crustacea</taxon>
        <taxon>Multicrustacea</taxon>
        <taxon>Hexanauplia</taxon>
        <taxon>Copepoda</taxon>
        <taxon>Harpacticoida</taxon>
        <taxon>Harpacticidae</taxon>
        <taxon>Tigriopus</taxon>
    </lineage>
</organism>
<proteinExistence type="predicted"/>
<dbReference type="InterPro" id="IPR024079">
    <property type="entry name" value="MetalloPept_cat_dom_sf"/>
</dbReference>
<evidence type="ECO:0000256" key="6">
    <source>
        <dbReference type="ARBA" id="ARBA00023180"/>
    </source>
</evidence>
<dbReference type="Pfam" id="PF00090">
    <property type="entry name" value="TSP_1"/>
    <property type="match status" value="3"/>
</dbReference>
<dbReference type="PANTHER" id="PTHR22906">
    <property type="entry name" value="PROPERDIN"/>
    <property type="match status" value="1"/>
</dbReference>
<name>A0A553PNI7_TIGCA</name>
<dbReference type="Pfam" id="PF13688">
    <property type="entry name" value="Reprolysin_5"/>
    <property type="match status" value="1"/>
</dbReference>
<keyword evidence="5" id="KW-1015">Disulfide bond</keyword>
<keyword evidence="6" id="KW-0325">Glycoprotein</keyword>
<dbReference type="InterPro" id="IPR000884">
    <property type="entry name" value="TSP1_rpt"/>
</dbReference>
<evidence type="ECO:0000256" key="7">
    <source>
        <dbReference type="PROSITE-ProRule" id="PRU01005"/>
    </source>
</evidence>
<feature type="chain" id="PRO_5022173415" description="ShKT domain-containing protein" evidence="8">
    <location>
        <begin position="21"/>
        <end position="735"/>
    </location>
</feature>
<dbReference type="Gene3D" id="3.40.390.10">
    <property type="entry name" value="Collagenase (Catalytic Domain)"/>
    <property type="match status" value="1"/>
</dbReference>
<dbReference type="SUPFAM" id="SSF55486">
    <property type="entry name" value="Metalloproteases ('zincins'), catalytic domain"/>
    <property type="match status" value="1"/>
</dbReference>
<accession>A0A553PNI7</accession>
<gene>
    <name evidence="10" type="ORF">TCAL_05813</name>
</gene>
<dbReference type="AlphaFoldDB" id="A0A553PNI7"/>
<dbReference type="PROSITE" id="PS51670">
    <property type="entry name" value="SHKT"/>
    <property type="match status" value="1"/>
</dbReference>
<dbReference type="EMBL" id="VCGU01000002">
    <property type="protein sequence ID" value="TRY79251.1"/>
    <property type="molecule type" value="Genomic_DNA"/>
</dbReference>
<dbReference type="PANTHER" id="PTHR22906:SF43">
    <property type="entry name" value="PROPERDIN"/>
    <property type="match status" value="1"/>
</dbReference>
<comment type="subcellular location">
    <subcellularLocation>
        <location evidence="1">Secreted</location>
    </subcellularLocation>
</comment>
<comment type="caution">
    <text evidence="10">The sequence shown here is derived from an EMBL/GenBank/DDBJ whole genome shotgun (WGS) entry which is preliminary data.</text>
</comment>
<dbReference type="Proteomes" id="UP000318571">
    <property type="component" value="Chromosome 6"/>
</dbReference>
<keyword evidence="11" id="KW-1185">Reference proteome</keyword>
<feature type="signal peptide" evidence="8">
    <location>
        <begin position="1"/>
        <end position="20"/>
    </location>
</feature>
<dbReference type="OrthoDB" id="5951731at2759"/>
<keyword evidence="3 8" id="KW-0732">Signal</keyword>
<keyword evidence="2" id="KW-0964">Secreted</keyword>
<evidence type="ECO:0000256" key="2">
    <source>
        <dbReference type="ARBA" id="ARBA00022525"/>
    </source>
</evidence>
<dbReference type="GO" id="GO:0008237">
    <property type="term" value="F:metallopeptidase activity"/>
    <property type="evidence" value="ECO:0007669"/>
    <property type="project" value="InterPro"/>
</dbReference>
<evidence type="ECO:0000256" key="5">
    <source>
        <dbReference type="ARBA" id="ARBA00023157"/>
    </source>
</evidence>
<dbReference type="InterPro" id="IPR003582">
    <property type="entry name" value="ShKT_dom"/>
</dbReference>
<comment type="caution">
    <text evidence="7">Lacks conserved residue(s) required for the propagation of feature annotation.</text>
</comment>
<dbReference type="SUPFAM" id="SSF82895">
    <property type="entry name" value="TSP-1 type 1 repeat"/>
    <property type="match status" value="4"/>
</dbReference>
<evidence type="ECO:0000256" key="4">
    <source>
        <dbReference type="ARBA" id="ARBA00022737"/>
    </source>
</evidence>
<dbReference type="InterPro" id="IPR036383">
    <property type="entry name" value="TSP1_rpt_sf"/>
</dbReference>
<protein>
    <recommendedName>
        <fullName evidence="9">ShKT domain-containing protein</fullName>
    </recommendedName>
</protein>